<comment type="caution">
    <text evidence="1">The sequence shown here is derived from an EMBL/GenBank/DDBJ whole genome shotgun (WGS) entry which is preliminary data.</text>
</comment>
<evidence type="ECO:0000313" key="2">
    <source>
        <dbReference type="Proteomes" id="UP000789920"/>
    </source>
</evidence>
<proteinExistence type="predicted"/>
<keyword evidence="2" id="KW-1185">Reference proteome</keyword>
<accession>A0ACA9SPW7</accession>
<gene>
    <name evidence="1" type="ORF">RPERSI_LOCUS32482</name>
</gene>
<feature type="non-terminal residue" evidence="1">
    <location>
        <position position="1"/>
    </location>
</feature>
<evidence type="ECO:0000313" key="1">
    <source>
        <dbReference type="EMBL" id="CAG8842799.1"/>
    </source>
</evidence>
<name>A0ACA9SPW7_9GLOM</name>
<dbReference type="Proteomes" id="UP000789920">
    <property type="component" value="Unassembled WGS sequence"/>
</dbReference>
<sequence length="58" mass="7019">LQSMLNNQSEQNSVFQNYLSEFWEKKLYAAEIKREKNLKKYSNNTTGRVVKRKQHKKN</sequence>
<organism evidence="1 2">
    <name type="scientific">Racocetra persica</name>
    <dbReference type="NCBI Taxonomy" id="160502"/>
    <lineage>
        <taxon>Eukaryota</taxon>
        <taxon>Fungi</taxon>
        <taxon>Fungi incertae sedis</taxon>
        <taxon>Mucoromycota</taxon>
        <taxon>Glomeromycotina</taxon>
        <taxon>Glomeromycetes</taxon>
        <taxon>Diversisporales</taxon>
        <taxon>Gigasporaceae</taxon>
        <taxon>Racocetra</taxon>
    </lineage>
</organism>
<protein>
    <submittedName>
        <fullName evidence="1">14420_t:CDS:1</fullName>
    </submittedName>
</protein>
<dbReference type="EMBL" id="CAJVQC010135707">
    <property type="protein sequence ID" value="CAG8842799.1"/>
    <property type="molecule type" value="Genomic_DNA"/>
</dbReference>
<reference evidence="1" key="1">
    <citation type="submission" date="2021-06" db="EMBL/GenBank/DDBJ databases">
        <authorList>
            <person name="Kallberg Y."/>
            <person name="Tangrot J."/>
            <person name="Rosling A."/>
        </authorList>
    </citation>
    <scope>NUCLEOTIDE SEQUENCE</scope>
    <source>
        <strain evidence="1">MA461A</strain>
    </source>
</reference>